<dbReference type="InterPro" id="IPR050811">
    <property type="entry name" value="Phosphate_ABC_transporter"/>
</dbReference>
<gene>
    <name evidence="3" type="ORF">H4F99_05400</name>
</gene>
<proteinExistence type="predicted"/>
<dbReference type="EMBL" id="JACHTE010000003">
    <property type="protein sequence ID" value="MBB1087924.1"/>
    <property type="molecule type" value="Genomic_DNA"/>
</dbReference>
<dbReference type="PANTHER" id="PTHR30570">
    <property type="entry name" value="PERIPLASMIC PHOSPHATE BINDING COMPONENT OF PHOSPHATE ABC TRANSPORTER"/>
    <property type="match status" value="1"/>
</dbReference>
<dbReference type="InterPro" id="IPR024370">
    <property type="entry name" value="PBP_domain"/>
</dbReference>
<keyword evidence="4" id="KW-1185">Reference proteome</keyword>
<accession>A0A7W3U2Y9</accession>
<evidence type="ECO:0000259" key="2">
    <source>
        <dbReference type="Pfam" id="PF12849"/>
    </source>
</evidence>
<evidence type="ECO:0000256" key="1">
    <source>
        <dbReference type="ARBA" id="ARBA00022729"/>
    </source>
</evidence>
<feature type="domain" description="PBP" evidence="2">
    <location>
        <begin position="24"/>
        <end position="241"/>
    </location>
</feature>
<dbReference type="Pfam" id="PF12849">
    <property type="entry name" value="PBP_like_2"/>
    <property type="match status" value="1"/>
</dbReference>
<dbReference type="RefSeq" id="WP_182668704.1">
    <property type="nucleotide sequence ID" value="NZ_JACHTE010000003.1"/>
</dbReference>
<name>A0A7W3U2Y9_9GAMM</name>
<dbReference type="AlphaFoldDB" id="A0A7W3U2Y9"/>
<keyword evidence="1" id="KW-0732">Signal</keyword>
<protein>
    <submittedName>
        <fullName evidence="3">Phosphate ABC transporter substrate-binding protein</fullName>
    </submittedName>
</protein>
<comment type="caution">
    <text evidence="3">The sequence shown here is derived from an EMBL/GenBank/DDBJ whole genome shotgun (WGS) entry which is preliminary data.</text>
</comment>
<dbReference type="Proteomes" id="UP000552587">
    <property type="component" value="Unassembled WGS sequence"/>
</dbReference>
<dbReference type="CDD" id="cd13653">
    <property type="entry name" value="PBP2_phosphate_like_1"/>
    <property type="match status" value="1"/>
</dbReference>
<reference evidence="3 4" key="1">
    <citation type="submission" date="2020-07" db="EMBL/GenBank/DDBJ databases">
        <authorList>
            <person name="Xu S."/>
            <person name="Li A."/>
        </authorList>
    </citation>
    <scope>NUCLEOTIDE SEQUENCE [LARGE SCALE GENOMIC DNA]</scope>
    <source>
        <strain evidence="3 4">SG-8</strain>
    </source>
</reference>
<dbReference type="SUPFAM" id="SSF53850">
    <property type="entry name" value="Periplasmic binding protein-like II"/>
    <property type="match status" value="1"/>
</dbReference>
<sequence>MTAGMLAACVNGTAENADGRGGEGRILVVGSSTIAPLMSEIAKAYEADHPGVRIEVQAGGSSRGVLDVRQGVAELGMVSRALAEDEADLDRVLVARDGVGLVVHRDNPVSQLSRKQVIGIYTGAIGNWRDVGGPDLPITVVSKAEGRSTLEIFVEHFGIAYRDIRADVVIGDNQQGIQTVAGAPGAIGYVSIGTAEYESGAGVPIRLMPLDGEMPSTAAVASGDYGMSRELNLVYRPPLDERIAGLLSYARSAEAARVARGQFFVPASD</sequence>
<dbReference type="Gene3D" id="3.40.190.10">
    <property type="entry name" value="Periplasmic binding protein-like II"/>
    <property type="match status" value="2"/>
</dbReference>
<evidence type="ECO:0000313" key="4">
    <source>
        <dbReference type="Proteomes" id="UP000552587"/>
    </source>
</evidence>
<evidence type="ECO:0000313" key="3">
    <source>
        <dbReference type="EMBL" id="MBB1087924.1"/>
    </source>
</evidence>
<dbReference type="PANTHER" id="PTHR30570:SF1">
    <property type="entry name" value="PHOSPHATE-BINDING PROTEIN PSTS"/>
    <property type="match status" value="1"/>
</dbReference>
<organism evidence="3 4">
    <name type="scientific">Marilutibacter penaei</name>
    <dbReference type="NCBI Taxonomy" id="2759900"/>
    <lineage>
        <taxon>Bacteria</taxon>
        <taxon>Pseudomonadati</taxon>
        <taxon>Pseudomonadota</taxon>
        <taxon>Gammaproteobacteria</taxon>
        <taxon>Lysobacterales</taxon>
        <taxon>Lysobacteraceae</taxon>
        <taxon>Marilutibacter</taxon>
    </lineage>
</organism>